<feature type="region of interest" description="Disordered" evidence="1">
    <location>
        <begin position="1"/>
        <end position="20"/>
    </location>
</feature>
<sequence length="146" mass="16200">MLMSRARKQRARGAAPIRARGRQKMCGTTDRLTACTARAGFVLSLPTYRTIQVRTPLKVSDLSLVLEKLACWSKVVCNPIRLVDLVLESKGPLKGPCIAFVQGSVRTGSNSVTKVRQIPSPWTPEPSHGSVLAHDERFRLYTRARE</sequence>
<name>A0A4C1YKL9_EUMVA</name>
<proteinExistence type="predicted"/>
<protein>
    <submittedName>
        <fullName evidence="2">Uncharacterized protein</fullName>
    </submittedName>
</protein>
<evidence type="ECO:0000313" key="2">
    <source>
        <dbReference type="EMBL" id="GBP75189.1"/>
    </source>
</evidence>
<organism evidence="2 3">
    <name type="scientific">Eumeta variegata</name>
    <name type="common">Bagworm moth</name>
    <name type="synonym">Eumeta japonica</name>
    <dbReference type="NCBI Taxonomy" id="151549"/>
    <lineage>
        <taxon>Eukaryota</taxon>
        <taxon>Metazoa</taxon>
        <taxon>Ecdysozoa</taxon>
        <taxon>Arthropoda</taxon>
        <taxon>Hexapoda</taxon>
        <taxon>Insecta</taxon>
        <taxon>Pterygota</taxon>
        <taxon>Neoptera</taxon>
        <taxon>Endopterygota</taxon>
        <taxon>Lepidoptera</taxon>
        <taxon>Glossata</taxon>
        <taxon>Ditrysia</taxon>
        <taxon>Tineoidea</taxon>
        <taxon>Psychidae</taxon>
        <taxon>Oiketicinae</taxon>
        <taxon>Eumeta</taxon>
    </lineage>
</organism>
<reference evidence="2 3" key="1">
    <citation type="journal article" date="2019" name="Commun. Biol.">
        <title>The bagworm genome reveals a unique fibroin gene that provides high tensile strength.</title>
        <authorList>
            <person name="Kono N."/>
            <person name="Nakamura H."/>
            <person name="Ohtoshi R."/>
            <person name="Tomita M."/>
            <person name="Numata K."/>
            <person name="Arakawa K."/>
        </authorList>
    </citation>
    <scope>NUCLEOTIDE SEQUENCE [LARGE SCALE GENOMIC DNA]</scope>
</reference>
<comment type="caution">
    <text evidence="2">The sequence shown here is derived from an EMBL/GenBank/DDBJ whole genome shotgun (WGS) entry which is preliminary data.</text>
</comment>
<dbReference type="AlphaFoldDB" id="A0A4C1YKL9"/>
<keyword evidence="3" id="KW-1185">Reference proteome</keyword>
<feature type="compositionally biased region" description="Basic residues" evidence="1">
    <location>
        <begin position="1"/>
        <end position="11"/>
    </location>
</feature>
<accession>A0A4C1YKL9</accession>
<gene>
    <name evidence="2" type="ORF">EVAR_88794_1</name>
</gene>
<dbReference type="OrthoDB" id="10608817at2759"/>
<evidence type="ECO:0000256" key="1">
    <source>
        <dbReference type="SAM" id="MobiDB-lite"/>
    </source>
</evidence>
<dbReference type="Proteomes" id="UP000299102">
    <property type="component" value="Unassembled WGS sequence"/>
</dbReference>
<evidence type="ECO:0000313" key="3">
    <source>
        <dbReference type="Proteomes" id="UP000299102"/>
    </source>
</evidence>
<dbReference type="EMBL" id="BGZK01001239">
    <property type="protein sequence ID" value="GBP75189.1"/>
    <property type="molecule type" value="Genomic_DNA"/>
</dbReference>